<dbReference type="EMBL" id="NHYE01005231">
    <property type="protein sequence ID" value="PPQ75747.1"/>
    <property type="molecule type" value="Genomic_DNA"/>
</dbReference>
<comment type="caution">
    <text evidence="1">The sequence shown here is derived from an EMBL/GenBank/DDBJ whole genome shotgun (WGS) entry which is preliminary data.</text>
</comment>
<evidence type="ECO:0000313" key="1">
    <source>
        <dbReference type="EMBL" id="PPQ75747.1"/>
    </source>
</evidence>
<evidence type="ECO:0000313" key="2">
    <source>
        <dbReference type="Proteomes" id="UP000284706"/>
    </source>
</evidence>
<accession>A0A409WB51</accession>
<name>A0A409WB51_9AGAR</name>
<organism evidence="1 2">
    <name type="scientific">Gymnopilus dilepis</name>
    <dbReference type="NCBI Taxonomy" id="231916"/>
    <lineage>
        <taxon>Eukaryota</taxon>
        <taxon>Fungi</taxon>
        <taxon>Dikarya</taxon>
        <taxon>Basidiomycota</taxon>
        <taxon>Agaricomycotina</taxon>
        <taxon>Agaricomycetes</taxon>
        <taxon>Agaricomycetidae</taxon>
        <taxon>Agaricales</taxon>
        <taxon>Agaricineae</taxon>
        <taxon>Hymenogastraceae</taxon>
        <taxon>Gymnopilus</taxon>
    </lineage>
</organism>
<keyword evidence="2" id="KW-1185">Reference proteome</keyword>
<dbReference type="InParanoid" id="A0A409WB51"/>
<gene>
    <name evidence="1" type="ORF">CVT26_001667</name>
</gene>
<dbReference type="AlphaFoldDB" id="A0A409WB51"/>
<protein>
    <submittedName>
        <fullName evidence="1">Uncharacterized protein</fullName>
    </submittedName>
</protein>
<proteinExistence type="predicted"/>
<sequence length="34" mass="3859">MRREDFTATHSLQHLLKITKQLSSCCWTGGLPVT</sequence>
<reference evidence="1 2" key="1">
    <citation type="journal article" date="2018" name="Evol. Lett.">
        <title>Horizontal gene cluster transfer increased hallucinogenic mushroom diversity.</title>
        <authorList>
            <person name="Reynolds H.T."/>
            <person name="Vijayakumar V."/>
            <person name="Gluck-Thaler E."/>
            <person name="Korotkin H.B."/>
            <person name="Matheny P.B."/>
            <person name="Slot J.C."/>
        </authorList>
    </citation>
    <scope>NUCLEOTIDE SEQUENCE [LARGE SCALE GENOMIC DNA]</scope>
    <source>
        <strain evidence="1 2">SRW20</strain>
    </source>
</reference>
<dbReference type="Proteomes" id="UP000284706">
    <property type="component" value="Unassembled WGS sequence"/>
</dbReference>